<dbReference type="InterPro" id="IPR013078">
    <property type="entry name" value="His_Pase_superF_clade-1"/>
</dbReference>
<evidence type="ECO:0000256" key="11">
    <source>
        <dbReference type="PIRSR" id="PIRSR613078-2"/>
    </source>
</evidence>
<dbReference type="GO" id="GO:0004722">
    <property type="term" value="F:protein serine/threonine phosphatase activity"/>
    <property type="evidence" value="ECO:0007669"/>
    <property type="project" value="UniProtKB-EC"/>
</dbReference>
<sequence>MTIFSRFAKIGIPVAAAILTGSALGNKRRGILTASAATVDSEYSQKDSFLTAEDLPDVEKPYNGFPRNKWDNNWDNRDPVGMVHYEHLKAAKSEEERKTLIKKKKPVAVRNIFLVRHAQYHIDSKKKDLTPLGREQAALLGKRLAASGKKFDILYMSTMARATETAQIMLTEMDPVQTCSDSLLEEGAPYPPEPPSRTWHPAQHVISLNFFAEGSRIEAAFRKYIHRADPKQEKDSYEIIVCHGNVIRYFICRALQFPPEGWLRFSLGNTSITWLIVKPSGRVIVRTIGDIGHLPENKTTFT</sequence>
<keyword evidence="4" id="KW-0496">Mitochondrion</keyword>
<organism evidence="14">
    <name type="scientific">Enterobius vermicularis</name>
    <name type="common">Human pinworm</name>
    <dbReference type="NCBI Taxonomy" id="51028"/>
    <lineage>
        <taxon>Eukaryota</taxon>
        <taxon>Metazoa</taxon>
        <taxon>Ecdysozoa</taxon>
        <taxon>Nematoda</taxon>
        <taxon>Chromadorea</taxon>
        <taxon>Rhabditida</taxon>
        <taxon>Spirurina</taxon>
        <taxon>Oxyuridomorpha</taxon>
        <taxon>Oxyuroidea</taxon>
        <taxon>Oxyuridae</taxon>
        <taxon>Enterobius</taxon>
    </lineage>
</organism>
<evidence type="ECO:0000313" key="14">
    <source>
        <dbReference type="WBParaSite" id="EVEC_0000185101-mRNA-1"/>
    </source>
</evidence>
<dbReference type="Gene3D" id="3.40.50.1240">
    <property type="entry name" value="Phosphoglycerate mutase-like"/>
    <property type="match status" value="1"/>
</dbReference>
<evidence type="ECO:0000256" key="2">
    <source>
        <dbReference type="ARBA" id="ARBA00006717"/>
    </source>
</evidence>
<evidence type="ECO:0000256" key="3">
    <source>
        <dbReference type="ARBA" id="ARBA00013081"/>
    </source>
</evidence>
<dbReference type="AlphaFoldDB" id="A0A158Q9F0"/>
<gene>
    <name evidence="12" type="ORF">EVEC_LOCUS1559</name>
</gene>
<dbReference type="PANTHER" id="PTHR20935:SF0">
    <property type="entry name" value="SERINE_THREONINE-PROTEIN PHOSPHATASE PGAM5, MITOCHONDRIAL"/>
    <property type="match status" value="1"/>
</dbReference>
<dbReference type="GO" id="GO:0005741">
    <property type="term" value="C:mitochondrial outer membrane"/>
    <property type="evidence" value="ECO:0007669"/>
    <property type="project" value="UniProtKB-SubCell"/>
</dbReference>
<evidence type="ECO:0000256" key="5">
    <source>
        <dbReference type="ARBA" id="ARBA00022801"/>
    </source>
</evidence>
<accession>A0A158Q9F0</accession>
<dbReference type="PANTHER" id="PTHR20935">
    <property type="entry name" value="PHOSPHOGLYCERATE MUTASE-RELATED"/>
    <property type="match status" value="1"/>
</dbReference>
<comment type="similarity">
    <text evidence="2">Belongs to the phosphoglycerate mutase family. BPG-dependent PGAM subfamily.</text>
</comment>
<keyword evidence="5" id="KW-0378">Hydrolase</keyword>
<keyword evidence="4" id="KW-1000">Mitochondrion outer membrane</keyword>
<comment type="subcellular location">
    <subcellularLocation>
        <location evidence="1">Mitochondrion outer membrane</location>
    </subcellularLocation>
</comment>
<evidence type="ECO:0000256" key="4">
    <source>
        <dbReference type="ARBA" id="ARBA00022787"/>
    </source>
</evidence>
<reference evidence="14" key="1">
    <citation type="submission" date="2016-04" db="UniProtKB">
        <authorList>
            <consortium name="WormBaseParasite"/>
        </authorList>
    </citation>
    <scope>IDENTIFICATION</scope>
</reference>
<dbReference type="EC" id="3.1.3.16" evidence="3"/>
<dbReference type="SUPFAM" id="SSF53254">
    <property type="entry name" value="Phosphoglycerate mutase-like"/>
    <property type="match status" value="1"/>
</dbReference>
<evidence type="ECO:0000256" key="1">
    <source>
        <dbReference type="ARBA" id="ARBA00004294"/>
    </source>
</evidence>
<evidence type="ECO:0000256" key="6">
    <source>
        <dbReference type="ARBA" id="ARBA00039765"/>
    </source>
</evidence>
<protein>
    <recommendedName>
        <fullName evidence="6">Serine/threonine-protein phosphatase PGAM5, mitochondrial</fullName>
        <ecNumber evidence="3">3.1.3.16</ecNumber>
    </recommendedName>
    <alternativeName>
        <fullName evidence="8">Phosphoglycerate mutase family member 5 homolog</fullName>
    </alternativeName>
    <alternativeName>
        <fullName evidence="7">Serine/threonine-protein phosphatase Pgam5, mitochondrial</fullName>
    </alternativeName>
</protein>
<dbReference type="Proteomes" id="UP000274131">
    <property type="component" value="Unassembled WGS sequence"/>
</dbReference>
<dbReference type="OrthoDB" id="2118094at2759"/>
<reference evidence="12 13" key="2">
    <citation type="submission" date="2018-10" db="EMBL/GenBank/DDBJ databases">
        <authorList>
            <consortium name="Pathogen Informatics"/>
        </authorList>
    </citation>
    <scope>NUCLEOTIDE SEQUENCE [LARGE SCALE GENOMIC DNA]</scope>
</reference>
<keyword evidence="4" id="KW-0472">Membrane</keyword>
<dbReference type="WBParaSite" id="EVEC_0000185101-mRNA-1">
    <property type="protein sequence ID" value="EVEC_0000185101-mRNA-1"/>
    <property type="gene ID" value="EVEC_0000185101"/>
</dbReference>
<dbReference type="Pfam" id="PF00300">
    <property type="entry name" value="His_Phos_1"/>
    <property type="match status" value="1"/>
</dbReference>
<keyword evidence="13" id="KW-1185">Reference proteome</keyword>
<evidence type="ECO:0000256" key="9">
    <source>
        <dbReference type="ARBA" id="ARBA00047761"/>
    </source>
</evidence>
<dbReference type="EMBL" id="UXUI01007228">
    <property type="protein sequence ID" value="VDD86416.1"/>
    <property type="molecule type" value="Genomic_DNA"/>
</dbReference>
<dbReference type="CDD" id="cd07067">
    <property type="entry name" value="HP_PGM_like"/>
    <property type="match status" value="1"/>
</dbReference>
<feature type="binding site" evidence="11">
    <location>
        <position position="161"/>
    </location>
    <ligand>
        <name>substrate</name>
    </ligand>
</feature>
<evidence type="ECO:0000256" key="8">
    <source>
        <dbReference type="ARBA" id="ARBA00042520"/>
    </source>
</evidence>
<dbReference type="GO" id="GO:0090141">
    <property type="term" value="P:positive regulation of mitochondrial fission"/>
    <property type="evidence" value="ECO:0007669"/>
    <property type="project" value="TreeGrafter"/>
</dbReference>
<comment type="catalytic activity">
    <reaction evidence="10">
        <text>O-phospho-L-threonyl-[protein] + H2O = L-threonyl-[protein] + phosphate</text>
        <dbReference type="Rhea" id="RHEA:47004"/>
        <dbReference type="Rhea" id="RHEA-COMP:11060"/>
        <dbReference type="Rhea" id="RHEA-COMP:11605"/>
        <dbReference type="ChEBI" id="CHEBI:15377"/>
        <dbReference type="ChEBI" id="CHEBI:30013"/>
        <dbReference type="ChEBI" id="CHEBI:43474"/>
        <dbReference type="ChEBI" id="CHEBI:61977"/>
        <dbReference type="EC" id="3.1.3.16"/>
    </reaction>
</comment>
<dbReference type="InterPro" id="IPR029033">
    <property type="entry name" value="His_PPase_superfam"/>
</dbReference>
<evidence type="ECO:0000313" key="12">
    <source>
        <dbReference type="EMBL" id="VDD86416.1"/>
    </source>
</evidence>
<evidence type="ECO:0000256" key="10">
    <source>
        <dbReference type="ARBA" id="ARBA00048336"/>
    </source>
</evidence>
<name>A0A158Q9F0_ENTVE</name>
<proteinExistence type="inferred from homology"/>
<comment type="catalytic activity">
    <reaction evidence="9">
        <text>O-phospho-L-seryl-[protein] + H2O = L-seryl-[protein] + phosphate</text>
        <dbReference type="Rhea" id="RHEA:20629"/>
        <dbReference type="Rhea" id="RHEA-COMP:9863"/>
        <dbReference type="Rhea" id="RHEA-COMP:11604"/>
        <dbReference type="ChEBI" id="CHEBI:15377"/>
        <dbReference type="ChEBI" id="CHEBI:29999"/>
        <dbReference type="ChEBI" id="CHEBI:43474"/>
        <dbReference type="ChEBI" id="CHEBI:83421"/>
        <dbReference type="EC" id="3.1.3.16"/>
    </reaction>
</comment>
<dbReference type="InterPro" id="IPR051021">
    <property type="entry name" value="Mito_Ser/Thr_phosphatase"/>
</dbReference>
<evidence type="ECO:0000256" key="7">
    <source>
        <dbReference type="ARBA" id="ARBA00040722"/>
    </source>
</evidence>
<dbReference type="STRING" id="51028.A0A158Q9F0"/>
<dbReference type="SMART" id="SM00855">
    <property type="entry name" value="PGAM"/>
    <property type="match status" value="1"/>
</dbReference>
<evidence type="ECO:0000313" key="13">
    <source>
        <dbReference type="Proteomes" id="UP000274131"/>
    </source>
</evidence>